<sequence length="112" mass="11919">MGRSEPRWATATRGIAVLATAYVTVGLLWTLSEPGYSRTRAAFFALLAVLALVGGVGAVLDDSRLLVGGGAGLFLLGFWQAALWIFLLPAAFVLLFAGMLTWEFPESERTAA</sequence>
<dbReference type="EMBL" id="JAOPKB010000005">
    <property type="protein sequence ID" value="MCU4973294.1"/>
    <property type="molecule type" value="Genomic_DNA"/>
</dbReference>
<feature type="transmembrane region" description="Helical" evidence="1">
    <location>
        <begin position="72"/>
        <end position="97"/>
    </location>
</feature>
<evidence type="ECO:0000256" key="1">
    <source>
        <dbReference type="SAM" id="Phobius"/>
    </source>
</evidence>
<keyword evidence="4" id="KW-1185">Reference proteome</keyword>
<keyword evidence="1" id="KW-1133">Transmembrane helix</keyword>
<protein>
    <submittedName>
        <fullName evidence="2">Uncharacterized protein</fullName>
    </submittedName>
</protein>
<organism evidence="2 5">
    <name type="scientific">Natronoglomus mannanivorans</name>
    <dbReference type="NCBI Taxonomy" id="2979990"/>
    <lineage>
        <taxon>Archaea</taxon>
        <taxon>Methanobacteriati</taxon>
        <taxon>Methanobacteriota</taxon>
        <taxon>Stenosarchaea group</taxon>
        <taxon>Halobacteria</taxon>
        <taxon>Halobacteriales</taxon>
        <taxon>Natrialbaceae</taxon>
        <taxon>Natronoglomus</taxon>
    </lineage>
</organism>
<dbReference type="EMBL" id="JAOPKA010000004">
    <property type="protein sequence ID" value="MCU4741493.1"/>
    <property type="molecule type" value="Genomic_DNA"/>
</dbReference>
<dbReference type="RefSeq" id="WP_338003330.1">
    <property type="nucleotide sequence ID" value="NZ_JAOPKA010000004.1"/>
</dbReference>
<gene>
    <name evidence="3" type="ORF">OB955_11125</name>
    <name evidence="2" type="ORF">OB960_08770</name>
</gene>
<proteinExistence type="predicted"/>
<evidence type="ECO:0000313" key="4">
    <source>
        <dbReference type="Proteomes" id="UP001320972"/>
    </source>
</evidence>
<dbReference type="Proteomes" id="UP001320972">
    <property type="component" value="Unassembled WGS sequence"/>
</dbReference>
<evidence type="ECO:0000313" key="3">
    <source>
        <dbReference type="EMBL" id="MCU4973294.1"/>
    </source>
</evidence>
<name>A0AAP2YZ63_9EURY</name>
<comment type="caution">
    <text evidence="2">The sequence shown here is derived from an EMBL/GenBank/DDBJ whole genome shotgun (WGS) entry which is preliminary data.</text>
</comment>
<keyword evidence="1" id="KW-0812">Transmembrane</keyword>
<dbReference type="Proteomes" id="UP001321018">
    <property type="component" value="Unassembled WGS sequence"/>
</dbReference>
<reference evidence="2 4" key="1">
    <citation type="submission" date="2022-09" db="EMBL/GenBank/DDBJ databases">
        <title>Enrichment on poylsaccharides allowed isolation of novel metabolic and taxonomic groups of Haloarchaea.</title>
        <authorList>
            <person name="Sorokin D.Y."/>
            <person name="Elcheninov A.G."/>
            <person name="Khizhniak T.V."/>
            <person name="Kolganova T.V."/>
            <person name="Kublanov I.V."/>
        </authorList>
    </citation>
    <scope>NUCLEOTIDE SEQUENCE</scope>
    <source>
        <strain evidence="3 4">AArc-m2/3/4</strain>
        <strain evidence="2">AArc-xg1-1</strain>
    </source>
</reference>
<feature type="transmembrane region" description="Helical" evidence="1">
    <location>
        <begin position="12"/>
        <end position="29"/>
    </location>
</feature>
<keyword evidence="1" id="KW-0472">Membrane</keyword>
<dbReference type="AlphaFoldDB" id="A0AAP2YZ63"/>
<evidence type="ECO:0000313" key="2">
    <source>
        <dbReference type="EMBL" id="MCU4741493.1"/>
    </source>
</evidence>
<feature type="transmembrane region" description="Helical" evidence="1">
    <location>
        <begin position="41"/>
        <end position="60"/>
    </location>
</feature>
<accession>A0AAP2YZ63</accession>
<evidence type="ECO:0000313" key="5">
    <source>
        <dbReference type="Proteomes" id="UP001321018"/>
    </source>
</evidence>